<accession>A0A2N5DTQ7</accession>
<reference evidence="1 2" key="1">
    <citation type="submission" date="2017-12" db="EMBL/GenBank/DDBJ databases">
        <title>Characterization of six clinical isolates of Enterochimera gen. nov., a novel genus of the Yersiniaciae family and the three species Enterochimera arupensis sp. nov., Enterochimera coloradensis sp. nov, and Enterochimera californica sp. nov.</title>
        <authorList>
            <person name="Rossi A."/>
            <person name="Fisher M."/>
        </authorList>
    </citation>
    <scope>NUCLEOTIDE SEQUENCE [LARGE SCALE GENOMIC DNA]</scope>
    <source>
        <strain evidence="2">2015-Iso6</strain>
    </source>
</reference>
<gene>
    <name evidence="1" type="ORF">CYR55_22520</name>
</gene>
<protein>
    <recommendedName>
        <fullName evidence="3">Morphogenetic protein</fullName>
    </recommendedName>
</protein>
<dbReference type="AlphaFoldDB" id="A0A2N5DTQ7"/>
<sequence>MGIAYSYGASPSDGVSPYLKATIVSGDLTVTGYIGQGASLQIASMWTSPFEGDNAGSIAGFETAANIGQSVSNTTSVFRWNSLMVWQGAQPPSINLPLEFLAIYDPSIEVDGAIKALCAMASPELKDVEPLGRRPEVCVINIGRRFILADVVIQDVSYNLDAPRTSDGYFASNTVNLQLSGMAVQNRSEVQGLFI</sequence>
<organism evidence="1 2">
    <name type="scientific">Chimaeribacter californicus</name>
    <dbReference type="NCBI Taxonomy" id="2060067"/>
    <lineage>
        <taxon>Bacteria</taxon>
        <taxon>Pseudomonadati</taxon>
        <taxon>Pseudomonadota</taxon>
        <taxon>Gammaproteobacteria</taxon>
        <taxon>Enterobacterales</taxon>
        <taxon>Yersiniaceae</taxon>
        <taxon>Chimaeribacter</taxon>
    </lineage>
</organism>
<dbReference type="RefSeq" id="WP_101818538.1">
    <property type="nucleotide sequence ID" value="NZ_PJZF01000045.1"/>
</dbReference>
<evidence type="ECO:0000313" key="1">
    <source>
        <dbReference type="EMBL" id="PLR29958.1"/>
    </source>
</evidence>
<keyword evidence="2" id="KW-1185">Reference proteome</keyword>
<name>A0A2N5DTQ7_9GAMM</name>
<evidence type="ECO:0000313" key="2">
    <source>
        <dbReference type="Proteomes" id="UP000234240"/>
    </source>
</evidence>
<dbReference type="Proteomes" id="UP000234240">
    <property type="component" value="Unassembled WGS sequence"/>
</dbReference>
<evidence type="ECO:0008006" key="3">
    <source>
        <dbReference type="Google" id="ProtNLM"/>
    </source>
</evidence>
<proteinExistence type="predicted"/>
<dbReference type="OrthoDB" id="6631427at2"/>
<comment type="caution">
    <text evidence="1">The sequence shown here is derived from an EMBL/GenBank/DDBJ whole genome shotgun (WGS) entry which is preliminary data.</text>
</comment>
<dbReference type="EMBL" id="PJZF01000045">
    <property type="protein sequence ID" value="PLR29958.1"/>
    <property type="molecule type" value="Genomic_DNA"/>
</dbReference>